<reference evidence="1" key="1">
    <citation type="journal article" date="2019" name="MBio">
        <title>Virus Genomes from Deep Sea Sediments Expand the Ocean Megavirome and Support Independent Origins of Viral Gigantism.</title>
        <authorList>
            <person name="Backstrom D."/>
            <person name="Yutin N."/>
            <person name="Jorgensen S.L."/>
            <person name="Dharamshi J."/>
            <person name="Homa F."/>
            <person name="Zaremba-Niedwiedzka K."/>
            <person name="Spang A."/>
            <person name="Wolf Y.I."/>
            <person name="Koonin E.V."/>
            <person name="Ettema T.J."/>
        </authorList>
    </citation>
    <scope>NUCLEOTIDE SEQUENCE</scope>
</reference>
<protein>
    <submittedName>
        <fullName evidence="1">Uncharacterized protein</fullName>
    </submittedName>
</protein>
<gene>
    <name evidence="1" type="ORF">LCMAC201_03980</name>
</gene>
<sequence length="65" mass="7499">MDLWDFAGHKCYFCENNSTSTIILAGQGKYYLCDNHDYSVPEMRSKIIDARATVQNRFKGARYKG</sequence>
<proteinExistence type="predicted"/>
<organism evidence="1">
    <name type="scientific">Marseillevirus LCMAC201</name>
    <dbReference type="NCBI Taxonomy" id="2506605"/>
    <lineage>
        <taxon>Viruses</taxon>
        <taxon>Varidnaviria</taxon>
        <taxon>Bamfordvirae</taxon>
        <taxon>Nucleocytoviricota</taxon>
        <taxon>Megaviricetes</taxon>
        <taxon>Pimascovirales</taxon>
        <taxon>Pimascovirales incertae sedis</taxon>
        <taxon>Marseilleviridae</taxon>
    </lineage>
</organism>
<dbReference type="EMBL" id="MK500353">
    <property type="protein sequence ID" value="QBK87488.1"/>
    <property type="molecule type" value="Genomic_DNA"/>
</dbReference>
<evidence type="ECO:0000313" key="1">
    <source>
        <dbReference type="EMBL" id="QBK87488.1"/>
    </source>
</evidence>
<accession>A0A481YWC6</accession>
<name>A0A481YWC6_9VIRU</name>